<evidence type="ECO:0000313" key="12">
    <source>
        <dbReference type="EMBL" id="GFZ83533.1"/>
    </source>
</evidence>
<evidence type="ECO:0000313" key="14">
    <source>
        <dbReference type="Proteomes" id="UP000593663"/>
    </source>
</evidence>
<dbReference type="Gene3D" id="3.40.50.300">
    <property type="entry name" value="P-loop containing nucleotide triphosphate hydrolases"/>
    <property type="match status" value="1"/>
</dbReference>
<dbReference type="Proteomes" id="UP000628109">
    <property type="component" value="Unassembled WGS sequence"/>
</dbReference>
<evidence type="ECO:0000313" key="15">
    <source>
        <dbReference type="Proteomes" id="UP000628109"/>
    </source>
</evidence>
<feature type="binding site" evidence="11">
    <location>
        <position position="130"/>
    </location>
    <ligand>
        <name>ATP</name>
        <dbReference type="ChEBI" id="CHEBI:30616"/>
    </ligand>
</feature>
<reference evidence="15" key="2">
    <citation type="journal article" date="2019" name="Int. J. Syst. Evol. Microbiol.">
        <title>The Global Catalogue of Microorganisms (GCM) 10K type strain sequencing project: providing services to taxonomists for standard genome sequencing and annotation.</title>
        <authorList>
            <consortium name="The Broad Institute Genomics Platform"/>
            <consortium name="The Broad Institute Genome Sequencing Center for Infectious Disease"/>
            <person name="Wu L."/>
            <person name="Ma J."/>
        </authorList>
    </citation>
    <scope>NUCLEOTIDE SEQUENCE [LARGE SCALE GENOMIC DNA]</scope>
    <source>
        <strain evidence="15">CCM 7327</strain>
    </source>
</reference>
<dbReference type="UniPathway" id="UPA00053">
    <property type="reaction ID" value="UER00088"/>
</dbReference>
<keyword evidence="7 11" id="KW-0418">Kinase</keyword>
<evidence type="ECO:0000256" key="5">
    <source>
        <dbReference type="ARBA" id="ARBA00022679"/>
    </source>
</evidence>
<dbReference type="Proteomes" id="UP000593663">
    <property type="component" value="Chromosome 1"/>
</dbReference>
<evidence type="ECO:0000256" key="11">
    <source>
        <dbReference type="HAMAP-Rule" id="MF_00109"/>
    </source>
</evidence>
<keyword evidence="11" id="KW-0479">Metal-binding</keyword>
<accession>A0A4Q4IZW1</accession>
<feature type="binding site" evidence="11">
    <location>
        <position position="92"/>
    </location>
    <ligand>
        <name>substrate</name>
    </ligand>
</feature>
<feature type="binding site" evidence="11">
    <location>
        <begin position="24"/>
        <end position="29"/>
    </location>
    <ligand>
        <name>ATP</name>
        <dbReference type="ChEBI" id="CHEBI:30616"/>
    </ligand>
</feature>
<feature type="binding site" evidence="11">
    <location>
        <position position="28"/>
    </location>
    <ligand>
        <name>Mg(2+)</name>
        <dbReference type="ChEBI" id="CHEBI:18420"/>
    </ligand>
</feature>
<dbReference type="GO" id="GO:0005524">
    <property type="term" value="F:ATP binding"/>
    <property type="evidence" value="ECO:0007669"/>
    <property type="project" value="UniProtKB-UniRule"/>
</dbReference>
<comment type="caution">
    <text evidence="11">Lacks conserved residue(s) required for the propagation of feature annotation.</text>
</comment>
<dbReference type="PRINTS" id="PR01100">
    <property type="entry name" value="SHIKIMTKNASE"/>
</dbReference>
<keyword evidence="8 11" id="KW-0067">ATP-binding</keyword>
<reference evidence="12" key="1">
    <citation type="journal article" date="2014" name="Int. J. Syst. Evol. Microbiol.">
        <title>Complete genome of a new Firmicutes species belonging to the dominant human colonic microbiota ('Ruminococcus bicirculans') reveals two chromosomes and a selective capacity to utilize plant glucans.</title>
        <authorList>
            <consortium name="NISC Comparative Sequencing Program"/>
            <person name="Wegmann U."/>
            <person name="Louis P."/>
            <person name="Goesmann A."/>
            <person name="Henrissat B."/>
            <person name="Duncan S.H."/>
            <person name="Flint H.J."/>
        </authorList>
    </citation>
    <scope>NUCLEOTIDE SEQUENCE</scope>
    <source>
        <strain evidence="12">CCM 7327</strain>
    </source>
</reference>
<feature type="binding site" evidence="11">
    <location>
        <position position="149"/>
    </location>
    <ligand>
        <name>substrate</name>
    </ligand>
</feature>
<evidence type="ECO:0000256" key="8">
    <source>
        <dbReference type="ARBA" id="ARBA00022840"/>
    </source>
</evidence>
<comment type="pathway">
    <text evidence="1 11">Metabolic intermediate biosynthesis; chorismate biosynthesis; chorismate from D-erythrose 4-phosphate and phosphoenolpyruvate: step 5/7.</text>
</comment>
<comment type="function">
    <text evidence="11">Catalyzes the specific phosphorylation of the 3-hydroxyl group of shikimic acid using ATP as a cosubstrate.</text>
</comment>
<comment type="catalytic activity">
    <reaction evidence="10 11">
        <text>shikimate + ATP = 3-phosphoshikimate + ADP + H(+)</text>
        <dbReference type="Rhea" id="RHEA:13121"/>
        <dbReference type="ChEBI" id="CHEBI:15378"/>
        <dbReference type="ChEBI" id="CHEBI:30616"/>
        <dbReference type="ChEBI" id="CHEBI:36208"/>
        <dbReference type="ChEBI" id="CHEBI:145989"/>
        <dbReference type="ChEBI" id="CHEBI:456216"/>
        <dbReference type="EC" id="2.7.1.71"/>
    </reaction>
</comment>
<dbReference type="PANTHER" id="PTHR21087">
    <property type="entry name" value="SHIKIMATE KINASE"/>
    <property type="match status" value="1"/>
</dbReference>
<dbReference type="NCBIfam" id="NF010552">
    <property type="entry name" value="PRK13946.1"/>
    <property type="match status" value="1"/>
</dbReference>
<dbReference type="CDD" id="cd00464">
    <property type="entry name" value="SK"/>
    <property type="match status" value="1"/>
</dbReference>
<evidence type="ECO:0000256" key="2">
    <source>
        <dbReference type="ARBA" id="ARBA00006997"/>
    </source>
</evidence>
<comment type="subcellular location">
    <subcellularLocation>
        <location evidence="11">Cytoplasm</location>
    </subcellularLocation>
</comment>
<reference evidence="14" key="3">
    <citation type="submission" date="2020-08" db="EMBL/GenBank/DDBJ databases">
        <title>Complete genome sequence of Sphingobium barthaii strain KK22, a high-molecular-weight polycyclic aromatic hydrocarbon-degrading soil bacterium.</title>
        <authorList>
            <person name="Mori J.F."/>
            <person name="Kanaly R.A."/>
        </authorList>
    </citation>
    <scope>NUCLEOTIDE SEQUENCE [LARGE SCALE GENOMIC DNA]</scope>
    <source>
        <strain evidence="14">KK22</strain>
    </source>
</reference>
<organism evidence="13 14">
    <name type="scientific">Sphingobium fuliginis (strain ATCC 27551)</name>
    <dbReference type="NCBI Taxonomy" id="336203"/>
    <lineage>
        <taxon>Bacteria</taxon>
        <taxon>Pseudomonadati</taxon>
        <taxon>Pseudomonadota</taxon>
        <taxon>Alphaproteobacteria</taxon>
        <taxon>Sphingomonadales</taxon>
        <taxon>Sphingomonadaceae</taxon>
        <taxon>Sphingobium</taxon>
    </lineage>
</organism>
<dbReference type="HAMAP" id="MF_00109">
    <property type="entry name" value="Shikimate_kinase"/>
    <property type="match status" value="1"/>
</dbReference>
<keyword evidence="5 11" id="KW-0808">Transferase</keyword>
<comment type="similarity">
    <text evidence="2 11">Belongs to the shikimate kinase family.</text>
</comment>
<name>A0A4Q4IZW1_SPHSA</name>
<dbReference type="InterPro" id="IPR000623">
    <property type="entry name" value="Shikimate_kinase/TSH1"/>
</dbReference>
<keyword evidence="15" id="KW-1185">Reference proteome</keyword>
<evidence type="ECO:0000256" key="10">
    <source>
        <dbReference type="ARBA" id="ARBA00048567"/>
    </source>
</evidence>
<keyword evidence="4 11" id="KW-0028">Amino-acid biosynthesis</keyword>
<sequence>MQRNSKSANAQAKRGPIVLVGMMGVGKSTVGRRLAARLGVGFVDADEEIEKAAGMTITEMFERYGEAYFRDGERRVIARLMDGEPKVIATGGGAFMQEETRALILEHALAIWLNADIDTLVDRVSRREGRPLLKGKDPRVVLTELAAIRNPVYALCPIHVKSAAAPHDVAVDSIMEQLSQWP</sequence>
<dbReference type="GO" id="GO:0004765">
    <property type="term" value="F:shikimate kinase activity"/>
    <property type="evidence" value="ECO:0007669"/>
    <property type="project" value="UniProtKB-UniRule"/>
</dbReference>
<keyword evidence="9 11" id="KW-0057">Aromatic amino acid biosynthesis</keyword>
<evidence type="ECO:0000256" key="7">
    <source>
        <dbReference type="ARBA" id="ARBA00022777"/>
    </source>
</evidence>
<evidence type="ECO:0000256" key="6">
    <source>
        <dbReference type="ARBA" id="ARBA00022741"/>
    </source>
</evidence>
<keyword evidence="6 11" id="KW-0547">Nucleotide-binding</keyword>
<dbReference type="EC" id="2.7.1.71" evidence="3 11"/>
<evidence type="ECO:0000313" key="13">
    <source>
        <dbReference type="EMBL" id="QOT71984.1"/>
    </source>
</evidence>
<comment type="subunit">
    <text evidence="11">Monomer.</text>
</comment>
<dbReference type="GO" id="GO:0000287">
    <property type="term" value="F:magnesium ion binding"/>
    <property type="evidence" value="ECO:0007669"/>
    <property type="project" value="UniProtKB-UniRule"/>
</dbReference>
<dbReference type="EMBL" id="BMDU01000002">
    <property type="protein sequence ID" value="GFZ83533.1"/>
    <property type="molecule type" value="Genomic_DNA"/>
</dbReference>
<dbReference type="SUPFAM" id="SSF52540">
    <property type="entry name" value="P-loop containing nucleoside triphosphate hydrolases"/>
    <property type="match status" value="1"/>
</dbReference>
<dbReference type="RefSeq" id="WP_025547872.1">
    <property type="nucleotide sequence ID" value="NZ_BATN01000015.1"/>
</dbReference>
<evidence type="ECO:0000256" key="4">
    <source>
        <dbReference type="ARBA" id="ARBA00022605"/>
    </source>
</evidence>
<evidence type="ECO:0000256" key="9">
    <source>
        <dbReference type="ARBA" id="ARBA00023141"/>
    </source>
</evidence>
<proteinExistence type="inferred from homology"/>
<reference evidence="13" key="4">
    <citation type="journal article" date="2021" name="Microbiol. Resour. Announc.">
        <title>Complete Genome Sequence of Sphingobium barthaii KK22, a High-Molecular-Weight Polycyclic Aromatic Hydrocarbon-Degrading Soil Bacterium.</title>
        <authorList>
            <person name="Mori J.F."/>
            <person name="Kanaly R.A."/>
        </authorList>
    </citation>
    <scope>NUCLEOTIDE SEQUENCE</scope>
    <source>
        <strain evidence="13">KK22</strain>
    </source>
</reference>
<reference evidence="12" key="5">
    <citation type="submission" date="2024-05" db="EMBL/GenBank/DDBJ databases">
        <authorList>
            <person name="Sun Q."/>
            <person name="Sedlacek I."/>
        </authorList>
    </citation>
    <scope>NUCLEOTIDE SEQUENCE</scope>
    <source>
        <strain evidence="12">CCM 7327</strain>
    </source>
</reference>
<keyword evidence="11" id="KW-0460">Magnesium</keyword>
<dbReference type="GO" id="GO:0008652">
    <property type="term" value="P:amino acid biosynthetic process"/>
    <property type="evidence" value="ECO:0007669"/>
    <property type="project" value="UniProtKB-KW"/>
</dbReference>
<dbReference type="GO" id="GO:0005829">
    <property type="term" value="C:cytosol"/>
    <property type="evidence" value="ECO:0007669"/>
    <property type="project" value="TreeGrafter"/>
</dbReference>
<comment type="cofactor">
    <cofactor evidence="11">
        <name>Mg(2+)</name>
        <dbReference type="ChEBI" id="CHEBI:18420"/>
    </cofactor>
    <text evidence="11">Binds 1 Mg(2+) ion per subunit.</text>
</comment>
<evidence type="ECO:0000256" key="1">
    <source>
        <dbReference type="ARBA" id="ARBA00004842"/>
    </source>
</evidence>
<evidence type="ECO:0000256" key="3">
    <source>
        <dbReference type="ARBA" id="ARBA00012154"/>
    </source>
</evidence>
<dbReference type="EMBL" id="CP060035">
    <property type="protein sequence ID" value="QOT71984.1"/>
    <property type="molecule type" value="Genomic_DNA"/>
</dbReference>
<dbReference type="AlphaFoldDB" id="A0A4Q4IZW1"/>
<dbReference type="PANTHER" id="PTHR21087:SF16">
    <property type="entry name" value="SHIKIMATE KINASE 1, CHLOROPLASTIC"/>
    <property type="match status" value="1"/>
</dbReference>
<gene>
    <name evidence="11 12" type="primary">aroK</name>
    <name evidence="12" type="ORF">GCM10019071_10010</name>
    <name evidence="13" type="ORF">H5V43_02075</name>
</gene>
<dbReference type="InterPro" id="IPR027417">
    <property type="entry name" value="P-loop_NTPase"/>
</dbReference>
<protein>
    <recommendedName>
        <fullName evidence="3 11">Shikimate kinase</fullName>
        <shortName evidence="11">SK</shortName>
        <ecNumber evidence="3 11">2.7.1.71</ecNumber>
    </recommendedName>
</protein>
<feature type="binding site" evidence="11">
    <location>
        <position position="70"/>
    </location>
    <ligand>
        <name>substrate</name>
    </ligand>
</feature>
<keyword evidence="11" id="KW-0963">Cytoplasm</keyword>
<dbReference type="Pfam" id="PF01202">
    <property type="entry name" value="SKI"/>
    <property type="match status" value="1"/>
</dbReference>
<dbReference type="InterPro" id="IPR023000">
    <property type="entry name" value="Shikimate_kinase_CS"/>
</dbReference>
<dbReference type="GO" id="GO:0009073">
    <property type="term" value="P:aromatic amino acid family biosynthetic process"/>
    <property type="evidence" value="ECO:0007669"/>
    <property type="project" value="UniProtKB-KW"/>
</dbReference>
<dbReference type="InterPro" id="IPR031322">
    <property type="entry name" value="Shikimate/glucono_kinase"/>
</dbReference>
<dbReference type="GO" id="GO:0009423">
    <property type="term" value="P:chorismate biosynthetic process"/>
    <property type="evidence" value="ECO:0007669"/>
    <property type="project" value="UniProtKB-UniRule"/>
</dbReference>
<dbReference type="KEGG" id="sbar:H5V43_02075"/>
<dbReference type="PROSITE" id="PS01128">
    <property type="entry name" value="SHIKIMATE_KINASE"/>
    <property type="match status" value="1"/>
</dbReference>
<feature type="binding site" evidence="11">
    <location>
        <position position="46"/>
    </location>
    <ligand>
        <name>substrate</name>
    </ligand>
</feature>